<keyword evidence="2" id="KW-0812">Transmembrane</keyword>
<organism evidence="4 5">
    <name type="scientific">Candidula unifasciata</name>
    <dbReference type="NCBI Taxonomy" id="100452"/>
    <lineage>
        <taxon>Eukaryota</taxon>
        <taxon>Metazoa</taxon>
        <taxon>Spiralia</taxon>
        <taxon>Lophotrochozoa</taxon>
        <taxon>Mollusca</taxon>
        <taxon>Gastropoda</taxon>
        <taxon>Heterobranchia</taxon>
        <taxon>Euthyneura</taxon>
        <taxon>Panpulmonata</taxon>
        <taxon>Eupulmonata</taxon>
        <taxon>Stylommatophora</taxon>
        <taxon>Helicina</taxon>
        <taxon>Helicoidea</taxon>
        <taxon>Geomitridae</taxon>
        <taxon>Candidula</taxon>
    </lineage>
</organism>
<dbReference type="InterPro" id="IPR008753">
    <property type="entry name" value="Peptidase_M13_N"/>
</dbReference>
<feature type="non-terminal residue" evidence="4">
    <location>
        <position position="1"/>
    </location>
</feature>
<evidence type="ECO:0000313" key="4">
    <source>
        <dbReference type="EMBL" id="CAG5130956.1"/>
    </source>
</evidence>
<dbReference type="PROSITE" id="PS51885">
    <property type="entry name" value="NEPRILYSIN"/>
    <property type="match status" value="1"/>
</dbReference>
<dbReference type="OrthoDB" id="6475849at2759"/>
<dbReference type="Pfam" id="PF05649">
    <property type="entry name" value="Peptidase_M13_N"/>
    <property type="match status" value="1"/>
</dbReference>
<dbReference type="InterPro" id="IPR042089">
    <property type="entry name" value="Peptidase_M13_dom_2"/>
</dbReference>
<feature type="region of interest" description="Disordered" evidence="1">
    <location>
        <begin position="1"/>
        <end position="30"/>
    </location>
</feature>
<name>A0A8S3ZV33_9EUPU</name>
<dbReference type="CDD" id="cd08662">
    <property type="entry name" value="M13"/>
    <property type="match status" value="1"/>
</dbReference>
<dbReference type="Gene3D" id="1.10.1380.10">
    <property type="entry name" value="Neutral endopeptidase , domain2"/>
    <property type="match status" value="1"/>
</dbReference>
<evidence type="ECO:0000256" key="2">
    <source>
        <dbReference type="SAM" id="Phobius"/>
    </source>
</evidence>
<evidence type="ECO:0000313" key="5">
    <source>
        <dbReference type="Proteomes" id="UP000678393"/>
    </source>
</evidence>
<dbReference type="GO" id="GO:0004222">
    <property type="term" value="F:metalloendopeptidase activity"/>
    <property type="evidence" value="ECO:0007669"/>
    <property type="project" value="InterPro"/>
</dbReference>
<dbReference type="AlphaFoldDB" id="A0A8S3ZV33"/>
<sequence length="570" mass="65201">MESNMPDERRMWLEGGARRSGSNDVSSRRRFRKNGRTKLEKVLLFLVVALLAALVAVVVVFVLSQGKHSTSSQQQEPSSAEPDVCLTKGCIAAAARIDSYIDYSIDSCQDFYQFACGRWMKENIIPDDSPSLSTFGMLRDQVDIVLKNLLEEADNPTDLGCIKKAKDFYRACMNLDVINSRGDASLRDLLLAEFGGWPLVTSNWSDENFDLVSTLIHLNTFGIFPVISFLVGADYKNSTKYVFKLDQPTFGMPGQKYYQVPRNDTMLMAYEEYIFQVGQLLGFVHPSSARQEVADIVDFEILLANISVPDENRRDSLALYNPMTLAEVHGNYSQVFDWLTYVHSLTSRPELGLTGVTEEEIIINASPPYYQRLIDVLATTPNRTVANYIVWRFVRSIVFTLGDNYKEHFIAYRKALLGTSTERPRFRTCSAYTTQTIGLAVGRLFIRDNFDEDAKTIALEMITGLQNAFNELLQDNDWMDEDTKKVAREKNENISPKIGYPQELTNNSYLEHYYANFTFHKDQYFENILATFRENFHSNFRRLRETVDKSKWETPPSTVNAFYNSLKNQI</sequence>
<gene>
    <name evidence="4" type="ORF">CUNI_LOCUS16514</name>
</gene>
<dbReference type="PANTHER" id="PTHR11733:SF241">
    <property type="entry name" value="GH26575P-RELATED"/>
    <property type="match status" value="1"/>
</dbReference>
<dbReference type="EMBL" id="CAJHNH020004368">
    <property type="protein sequence ID" value="CAG5130956.1"/>
    <property type="molecule type" value="Genomic_DNA"/>
</dbReference>
<evidence type="ECO:0000259" key="3">
    <source>
        <dbReference type="Pfam" id="PF05649"/>
    </source>
</evidence>
<keyword evidence="5" id="KW-1185">Reference proteome</keyword>
<dbReference type="InterPro" id="IPR000718">
    <property type="entry name" value="Peptidase_M13"/>
</dbReference>
<feature type="transmembrane region" description="Helical" evidence="2">
    <location>
        <begin position="42"/>
        <end position="63"/>
    </location>
</feature>
<feature type="domain" description="Peptidase M13 N-terminal" evidence="3">
    <location>
        <begin position="108"/>
        <end position="501"/>
    </location>
</feature>
<keyword evidence="2" id="KW-1133">Transmembrane helix</keyword>
<dbReference type="GO" id="GO:0016485">
    <property type="term" value="P:protein processing"/>
    <property type="evidence" value="ECO:0007669"/>
    <property type="project" value="TreeGrafter"/>
</dbReference>
<dbReference type="SUPFAM" id="SSF55486">
    <property type="entry name" value="Metalloproteases ('zincins'), catalytic domain"/>
    <property type="match status" value="1"/>
</dbReference>
<reference evidence="4" key="1">
    <citation type="submission" date="2021-04" db="EMBL/GenBank/DDBJ databases">
        <authorList>
            <consortium name="Molecular Ecology Group"/>
        </authorList>
    </citation>
    <scope>NUCLEOTIDE SEQUENCE</scope>
</reference>
<dbReference type="GO" id="GO:0005886">
    <property type="term" value="C:plasma membrane"/>
    <property type="evidence" value="ECO:0007669"/>
    <property type="project" value="TreeGrafter"/>
</dbReference>
<accession>A0A8S3ZV33</accession>
<protein>
    <recommendedName>
        <fullName evidence="3">Peptidase M13 N-terminal domain-containing protein</fullName>
    </recommendedName>
</protein>
<keyword evidence="2" id="KW-0472">Membrane</keyword>
<comment type="caution">
    <text evidence="4">The sequence shown here is derived from an EMBL/GenBank/DDBJ whole genome shotgun (WGS) entry which is preliminary data.</text>
</comment>
<dbReference type="PANTHER" id="PTHR11733">
    <property type="entry name" value="ZINC METALLOPROTEASE FAMILY M13 NEPRILYSIN-RELATED"/>
    <property type="match status" value="1"/>
</dbReference>
<dbReference type="Proteomes" id="UP000678393">
    <property type="component" value="Unassembled WGS sequence"/>
</dbReference>
<proteinExistence type="predicted"/>
<evidence type="ECO:0000256" key="1">
    <source>
        <dbReference type="SAM" id="MobiDB-lite"/>
    </source>
</evidence>
<feature type="compositionally biased region" description="Basic and acidic residues" evidence="1">
    <location>
        <begin position="1"/>
        <end position="12"/>
    </location>
</feature>